<proteinExistence type="predicted"/>
<evidence type="ECO:0000313" key="2">
    <source>
        <dbReference type="Proteomes" id="UP001623348"/>
    </source>
</evidence>
<keyword evidence="2" id="KW-1185">Reference proteome</keyword>
<gene>
    <name evidence="1" type="ORF">GRJ2_002701600</name>
</gene>
<dbReference type="EMBL" id="BAAFJT010000038">
    <property type="protein sequence ID" value="GAB0202360.1"/>
    <property type="molecule type" value="Genomic_DNA"/>
</dbReference>
<sequence>MAERGAGRGRQYKDALMKANPGVRVVPHNEATCGTPDIACYKEEKAGSAKELPSLRKGAKSEAMAQHNFGMAGVSTCYGICIDICICHAICTSICNGISTCNGILNVTFTCNGICKV</sequence>
<protein>
    <submittedName>
        <fullName evidence="1">HMG box transcription factor BBX</fullName>
    </submittedName>
</protein>
<accession>A0ABC9XX85</accession>
<comment type="caution">
    <text evidence="1">The sequence shown here is derived from an EMBL/GenBank/DDBJ whole genome shotgun (WGS) entry which is preliminary data.</text>
</comment>
<dbReference type="AlphaFoldDB" id="A0ABC9XX85"/>
<evidence type="ECO:0000313" key="1">
    <source>
        <dbReference type="EMBL" id="GAB0202360.1"/>
    </source>
</evidence>
<name>A0ABC9XX85_GRUJA</name>
<dbReference type="Proteomes" id="UP001623348">
    <property type="component" value="Unassembled WGS sequence"/>
</dbReference>
<organism evidence="1 2">
    <name type="scientific">Grus japonensis</name>
    <name type="common">Japanese crane</name>
    <name type="synonym">Red-crowned crane</name>
    <dbReference type="NCBI Taxonomy" id="30415"/>
    <lineage>
        <taxon>Eukaryota</taxon>
        <taxon>Metazoa</taxon>
        <taxon>Chordata</taxon>
        <taxon>Craniata</taxon>
        <taxon>Vertebrata</taxon>
        <taxon>Euteleostomi</taxon>
        <taxon>Archelosauria</taxon>
        <taxon>Archosauria</taxon>
        <taxon>Dinosauria</taxon>
        <taxon>Saurischia</taxon>
        <taxon>Theropoda</taxon>
        <taxon>Coelurosauria</taxon>
        <taxon>Aves</taxon>
        <taxon>Neognathae</taxon>
        <taxon>Neoaves</taxon>
        <taxon>Gruiformes</taxon>
        <taxon>Gruidae</taxon>
        <taxon>Grus</taxon>
    </lineage>
</organism>
<reference evidence="1 2" key="1">
    <citation type="submission" date="2024-06" db="EMBL/GenBank/DDBJ databases">
        <title>The draft genome of Grus japonensis, version 3.</title>
        <authorList>
            <person name="Nabeshima K."/>
            <person name="Suzuki S."/>
            <person name="Onuma M."/>
        </authorList>
    </citation>
    <scope>NUCLEOTIDE SEQUENCE [LARGE SCALE GENOMIC DNA]</scope>
    <source>
        <strain evidence="1 2">451A</strain>
    </source>
</reference>